<dbReference type="SMART" id="SM00108">
    <property type="entry name" value="B_lectin"/>
    <property type="match status" value="2"/>
</dbReference>
<dbReference type="EMBL" id="CAJNOR010001451">
    <property type="protein sequence ID" value="CAF1145445.1"/>
    <property type="molecule type" value="Genomic_DNA"/>
</dbReference>
<keyword evidence="4" id="KW-1185">Reference proteome</keyword>
<sequence>MSFDGKSSLLNGEELHVGERLTSPDEKIYLILQTDGHLAIFRKDDPNQALWKSTIDSKLSNIQGPFVLKMQENNDAVVYDGKSQTIWHTATQCLDFPGLFHLEIDDDEGCYVRGRKNEIVWTSYTGIRCFQEGKEGMSVLDKGRDLYTNQCLVSSNEKVALMVESDGRIALYKRDNYGEPTWQSTITPTVSSIEEPFVFKITDDNNIAVYDIKGQLIWKTNVSCVDCDSRLVLEDDGRLLLHAKDDANTHIWSMKDGNIVHYKSV</sequence>
<dbReference type="OrthoDB" id="1884773at2759"/>
<dbReference type="Proteomes" id="UP000663852">
    <property type="component" value="Unassembled WGS sequence"/>
</dbReference>
<feature type="domain" description="Bulb-type lectin" evidence="1">
    <location>
        <begin position="137"/>
        <end position="254"/>
    </location>
</feature>
<dbReference type="SUPFAM" id="SSF51110">
    <property type="entry name" value="alpha-D-mannose-specific plant lectins"/>
    <property type="match status" value="2"/>
</dbReference>
<dbReference type="PROSITE" id="PS50927">
    <property type="entry name" value="BULB_LECTIN"/>
    <property type="match status" value="2"/>
</dbReference>
<evidence type="ECO:0000313" key="5">
    <source>
        <dbReference type="Proteomes" id="UP000663852"/>
    </source>
</evidence>
<dbReference type="AlphaFoldDB" id="A0A814P0H0"/>
<evidence type="ECO:0000313" key="4">
    <source>
        <dbReference type="Proteomes" id="UP000663828"/>
    </source>
</evidence>
<dbReference type="InterPro" id="IPR036426">
    <property type="entry name" value="Bulb-type_lectin_dom_sf"/>
</dbReference>
<proteinExistence type="predicted"/>
<dbReference type="EMBL" id="CAJNOJ010000096">
    <property type="protein sequence ID" value="CAF1098840.1"/>
    <property type="molecule type" value="Genomic_DNA"/>
</dbReference>
<name>A0A814P0H0_ADIRI</name>
<comment type="caution">
    <text evidence="2">The sequence shown here is derived from an EMBL/GenBank/DDBJ whole genome shotgun (WGS) entry which is preliminary data.</text>
</comment>
<reference evidence="2" key="1">
    <citation type="submission" date="2021-02" db="EMBL/GenBank/DDBJ databases">
        <authorList>
            <person name="Nowell W R."/>
        </authorList>
    </citation>
    <scope>NUCLEOTIDE SEQUENCE</scope>
</reference>
<accession>A0A814P0H0</accession>
<dbReference type="InterPro" id="IPR001480">
    <property type="entry name" value="Bulb-type_lectin_dom"/>
</dbReference>
<dbReference type="Proteomes" id="UP000663828">
    <property type="component" value="Unassembled WGS sequence"/>
</dbReference>
<feature type="domain" description="Bulb-type lectin" evidence="1">
    <location>
        <begin position="6"/>
        <end position="125"/>
    </location>
</feature>
<evidence type="ECO:0000313" key="2">
    <source>
        <dbReference type="EMBL" id="CAF1098840.1"/>
    </source>
</evidence>
<dbReference type="Gene3D" id="2.90.10.10">
    <property type="entry name" value="Bulb-type lectin domain"/>
    <property type="match status" value="2"/>
</dbReference>
<gene>
    <name evidence="2" type="ORF">EDS130_LOCUS19884</name>
    <name evidence="3" type="ORF">XAT740_LOCUS20655</name>
</gene>
<evidence type="ECO:0000313" key="3">
    <source>
        <dbReference type="EMBL" id="CAF1145445.1"/>
    </source>
</evidence>
<protein>
    <recommendedName>
        <fullName evidence="1">Bulb-type lectin domain-containing protein</fullName>
    </recommendedName>
</protein>
<organism evidence="2 5">
    <name type="scientific">Adineta ricciae</name>
    <name type="common">Rotifer</name>
    <dbReference type="NCBI Taxonomy" id="249248"/>
    <lineage>
        <taxon>Eukaryota</taxon>
        <taxon>Metazoa</taxon>
        <taxon>Spiralia</taxon>
        <taxon>Gnathifera</taxon>
        <taxon>Rotifera</taxon>
        <taxon>Eurotatoria</taxon>
        <taxon>Bdelloidea</taxon>
        <taxon>Adinetida</taxon>
        <taxon>Adinetidae</taxon>
        <taxon>Adineta</taxon>
    </lineage>
</organism>
<evidence type="ECO:0000259" key="1">
    <source>
        <dbReference type="PROSITE" id="PS50927"/>
    </source>
</evidence>